<dbReference type="Pfam" id="PF00072">
    <property type="entry name" value="Response_reg"/>
    <property type="match status" value="1"/>
</dbReference>
<feature type="domain" description="Response regulatory" evidence="3">
    <location>
        <begin position="30"/>
        <end position="147"/>
    </location>
</feature>
<organism evidence="4 5">
    <name type="scientific">Methylobacter tundripaludum (strain ATCC BAA-1195 / DSM 17260 / SV96)</name>
    <dbReference type="NCBI Taxonomy" id="697282"/>
    <lineage>
        <taxon>Bacteria</taxon>
        <taxon>Pseudomonadati</taxon>
        <taxon>Pseudomonadota</taxon>
        <taxon>Gammaproteobacteria</taxon>
        <taxon>Methylococcales</taxon>
        <taxon>Methylococcaceae</taxon>
        <taxon>Methylobacter</taxon>
    </lineage>
</organism>
<dbReference type="SMART" id="SM01248">
    <property type="entry name" value="KaiB"/>
    <property type="match status" value="1"/>
</dbReference>
<dbReference type="Gene3D" id="3.40.30.10">
    <property type="entry name" value="Glutaredoxin"/>
    <property type="match status" value="1"/>
</dbReference>
<dbReference type="InterPro" id="IPR036249">
    <property type="entry name" value="Thioredoxin-like_sf"/>
</dbReference>
<dbReference type="GO" id="GO:0000160">
    <property type="term" value="P:phosphorelay signal transduction system"/>
    <property type="evidence" value="ECO:0007669"/>
    <property type="project" value="InterPro"/>
</dbReference>
<evidence type="ECO:0000256" key="1">
    <source>
        <dbReference type="ARBA" id="ARBA00022553"/>
    </source>
</evidence>
<dbReference type="InterPro" id="IPR011006">
    <property type="entry name" value="CheY-like_superfamily"/>
</dbReference>
<dbReference type="GO" id="GO:0048511">
    <property type="term" value="P:rhythmic process"/>
    <property type="evidence" value="ECO:0007669"/>
    <property type="project" value="InterPro"/>
</dbReference>
<dbReference type="PANTHER" id="PTHR44591">
    <property type="entry name" value="STRESS RESPONSE REGULATOR PROTEIN 1"/>
    <property type="match status" value="1"/>
</dbReference>
<gene>
    <name evidence="4" type="ORF">Mettu_0234</name>
</gene>
<dbReference type="STRING" id="697282.Mettu_0234"/>
<dbReference type="SMART" id="SM00448">
    <property type="entry name" value="REC"/>
    <property type="match status" value="1"/>
</dbReference>
<dbReference type="InterPro" id="IPR001789">
    <property type="entry name" value="Sig_transdc_resp-reg_receiver"/>
</dbReference>
<accession>G3ITY9</accession>
<name>G3ITY9_METTV</name>
<sequence length="259" mass="28676">MDTAAACGYDFPLFEHLNPNTQETLYMASNILVIDDDPAVRSAFKLILEDDSFSVREAENGLQGIEMTLAERPDLIFLDLRMPGIDGVETLRRLKAIDETLNVYIVTAFATEYMEQLKSIHEEGFQFELASKPLSSEQIRNIAQIARTALSQEAPRVTPHKLVLTLYVVSLNSETRGLVEQITAALANLYDPGYWVLNVVEVLGMPEKALEKDVFATPMLVRDVPEPVLKLLGDLSRIPSVIAAITTEARGVGSQTIIV</sequence>
<dbReference type="SUPFAM" id="SSF52833">
    <property type="entry name" value="Thioredoxin-like"/>
    <property type="match status" value="1"/>
</dbReference>
<dbReference type="PROSITE" id="PS50110">
    <property type="entry name" value="RESPONSE_REGULATORY"/>
    <property type="match status" value="1"/>
</dbReference>
<dbReference type="PANTHER" id="PTHR44591:SF3">
    <property type="entry name" value="RESPONSE REGULATORY DOMAIN-CONTAINING PROTEIN"/>
    <property type="match status" value="1"/>
</dbReference>
<dbReference type="HOGENOM" id="CLU_1072873_0_0_6"/>
<keyword evidence="1 2" id="KW-0597">Phosphoprotein</keyword>
<evidence type="ECO:0000256" key="2">
    <source>
        <dbReference type="PROSITE-ProRule" id="PRU00169"/>
    </source>
</evidence>
<dbReference type="Proteomes" id="UP000004664">
    <property type="component" value="Unassembled WGS sequence"/>
</dbReference>
<evidence type="ECO:0000313" key="4">
    <source>
        <dbReference type="EMBL" id="EGW21472.1"/>
    </source>
</evidence>
<dbReference type="InterPro" id="IPR050595">
    <property type="entry name" value="Bact_response_regulator"/>
</dbReference>
<dbReference type="Gene3D" id="3.40.50.2300">
    <property type="match status" value="1"/>
</dbReference>
<proteinExistence type="predicted"/>
<evidence type="ECO:0000259" key="3">
    <source>
        <dbReference type="PROSITE" id="PS50110"/>
    </source>
</evidence>
<feature type="modified residue" description="4-aspartylphosphate" evidence="2">
    <location>
        <position position="79"/>
    </location>
</feature>
<dbReference type="SUPFAM" id="SSF52172">
    <property type="entry name" value="CheY-like"/>
    <property type="match status" value="1"/>
</dbReference>
<dbReference type="EMBL" id="JH109152">
    <property type="protein sequence ID" value="EGW21472.1"/>
    <property type="molecule type" value="Genomic_DNA"/>
</dbReference>
<keyword evidence="5" id="KW-1185">Reference proteome</keyword>
<dbReference type="Pfam" id="PF07689">
    <property type="entry name" value="KaiB"/>
    <property type="match status" value="1"/>
</dbReference>
<protein>
    <submittedName>
        <fullName evidence="4">Response regulator receiver protein</fullName>
    </submittedName>
</protein>
<evidence type="ECO:0000313" key="5">
    <source>
        <dbReference type="Proteomes" id="UP000004664"/>
    </source>
</evidence>
<reference evidence="4 5" key="1">
    <citation type="submission" date="2011-06" db="EMBL/GenBank/DDBJ databases">
        <title>Genomic sequence of Methylobacter tundripaludum SV96.</title>
        <authorList>
            <consortium name="US DOE Joint Genome Institute"/>
            <person name="Lucas S."/>
            <person name="Han J."/>
            <person name="Lapidus A."/>
            <person name="Cheng J.-F."/>
            <person name="Goodwin L."/>
            <person name="Pitluck S."/>
            <person name="Held B."/>
            <person name="Detter J.C."/>
            <person name="Han C."/>
            <person name="Tapia R."/>
            <person name="Land M."/>
            <person name="Hauser L."/>
            <person name="Kyrpides N."/>
            <person name="Ivanova N."/>
            <person name="Ovchinnikova G."/>
            <person name="Pagani I."/>
            <person name="Klotz M.G."/>
            <person name="Dispirito A.A."/>
            <person name="Murrell J.C."/>
            <person name="Dunfield P."/>
            <person name="Kalyuzhnaya M.G."/>
            <person name="Svenning M."/>
            <person name="Trotsenko Y.A."/>
            <person name="Stein L.Y."/>
            <person name="Woyke T."/>
        </authorList>
    </citation>
    <scope>NUCLEOTIDE SEQUENCE [LARGE SCALE GENOMIC DNA]</scope>
    <source>
        <strain evidence="5">ATCC BAA-1195 / DSM 17260 / SV96</strain>
    </source>
</reference>
<dbReference type="InterPro" id="IPR011649">
    <property type="entry name" value="KaiB_domain"/>
</dbReference>
<dbReference type="eggNOG" id="COG2204">
    <property type="taxonomic scope" value="Bacteria"/>
</dbReference>
<dbReference type="AlphaFoldDB" id="G3ITY9"/>